<dbReference type="EMBL" id="BARS01032250">
    <property type="protein sequence ID" value="GAG26896.1"/>
    <property type="molecule type" value="Genomic_DNA"/>
</dbReference>
<proteinExistence type="predicted"/>
<dbReference type="AlphaFoldDB" id="X0XPL4"/>
<comment type="caution">
    <text evidence="1">The sequence shown here is derived from an EMBL/GenBank/DDBJ whole genome shotgun (WGS) entry which is preliminary data.</text>
</comment>
<reference evidence="1" key="1">
    <citation type="journal article" date="2014" name="Front. Microbiol.">
        <title>High frequency of phylogenetically diverse reductive dehalogenase-homologous genes in deep subseafloor sedimentary metagenomes.</title>
        <authorList>
            <person name="Kawai M."/>
            <person name="Futagami T."/>
            <person name="Toyoda A."/>
            <person name="Takaki Y."/>
            <person name="Nishi S."/>
            <person name="Hori S."/>
            <person name="Arai W."/>
            <person name="Tsubouchi T."/>
            <person name="Morono Y."/>
            <person name="Uchiyama I."/>
            <person name="Ito T."/>
            <person name="Fujiyama A."/>
            <person name="Inagaki F."/>
            <person name="Takami H."/>
        </authorList>
    </citation>
    <scope>NUCLEOTIDE SEQUENCE</scope>
    <source>
        <strain evidence="1">Expedition CK06-06</strain>
    </source>
</reference>
<sequence>PEMWFYDQAMRQYKDPEMAVRAKADLRAQARQRRLESMKWFGFSNSRPRASSDPFNNDYSPGWVSNPGFYPYRWNGVSQP</sequence>
<name>X0XPL4_9ZZZZ</name>
<protein>
    <submittedName>
        <fullName evidence="1">Uncharacterized protein</fullName>
    </submittedName>
</protein>
<feature type="non-terminal residue" evidence="1">
    <location>
        <position position="1"/>
    </location>
</feature>
<gene>
    <name evidence="1" type="ORF">S01H1_50080</name>
</gene>
<accession>X0XPL4</accession>
<organism evidence="1">
    <name type="scientific">marine sediment metagenome</name>
    <dbReference type="NCBI Taxonomy" id="412755"/>
    <lineage>
        <taxon>unclassified sequences</taxon>
        <taxon>metagenomes</taxon>
        <taxon>ecological metagenomes</taxon>
    </lineage>
</organism>
<evidence type="ECO:0000313" key="1">
    <source>
        <dbReference type="EMBL" id="GAG26896.1"/>
    </source>
</evidence>